<dbReference type="NCBIfam" id="TIGR01877">
    <property type="entry name" value="cas_cas6"/>
    <property type="match status" value="1"/>
</dbReference>
<evidence type="ECO:0000256" key="4">
    <source>
        <dbReference type="PIRNR" id="PIRNR005054"/>
    </source>
</evidence>
<evidence type="ECO:0000256" key="1">
    <source>
        <dbReference type="ARBA" id="ARBA00005937"/>
    </source>
</evidence>
<evidence type="ECO:0000256" key="3">
    <source>
        <dbReference type="ARBA" id="ARBA00023118"/>
    </source>
</evidence>
<evidence type="ECO:0000256" key="5">
    <source>
        <dbReference type="PIRSR" id="PIRSR005054-50"/>
    </source>
</evidence>
<dbReference type="PANTHER" id="PTHR36984:SF1">
    <property type="entry name" value="CRISPR-ASSOCIATED ENDORIBONUCLEASE CAS6 1"/>
    <property type="match status" value="1"/>
</dbReference>
<dbReference type="InterPro" id="IPR045747">
    <property type="entry name" value="CRISPR-assoc_prot_Cas6_N_sf"/>
</dbReference>
<feature type="active site" description="Proton donor" evidence="5">
    <location>
        <position position="44"/>
    </location>
</feature>
<gene>
    <name evidence="7" type="ORF">SAMN04488519_103289</name>
</gene>
<dbReference type="Gene3D" id="3.30.70.1900">
    <property type="match status" value="1"/>
</dbReference>
<feature type="domain" description="CRISPR associated protein Cas6 C-terminal" evidence="6">
    <location>
        <begin position="134"/>
        <end position="260"/>
    </location>
</feature>
<dbReference type="Proteomes" id="UP000199564">
    <property type="component" value="Unassembled WGS sequence"/>
</dbReference>
<comment type="similarity">
    <text evidence="1 4">Belongs to the CRISPR-associated protein Cas6/Cse3/CasE family.</text>
</comment>
<dbReference type="Gene3D" id="3.30.70.1890">
    <property type="match status" value="1"/>
</dbReference>
<dbReference type="Pfam" id="PF01881">
    <property type="entry name" value="Cas_Cas6_C"/>
    <property type="match status" value="1"/>
</dbReference>
<dbReference type="Pfam" id="PF21350">
    <property type="entry name" value="Cas6_I-A"/>
    <property type="match status" value="1"/>
</dbReference>
<accession>A0A1I5E4V9</accession>
<reference evidence="8" key="1">
    <citation type="submission" date="2016-10" db="EMBL/GenBank/DDBJ databases">
        <authorList>
            <person name="Varghese N."/>
            <person name="Submissions S."/>
        </authorList>
    </citation>
    <scope>NUCLEOTIDE SEQUENCE [LARGE SCALE GENOMIC DNA]</scope>
    <source>
        <strain evidence="8">DSM 15282</strain>
    </source>
</reference>
<dbReference type="InterPro" id="IPR049435">
    <property type="entry name" value="Cas_Cas6_C"/>
</dbReference>
<dbReference type="EMBL" id="FOVW01000003">
    <property type="protein sequence ID" value="SFO06373.1"/>
    <property type="molecule type" value="Genomic_DNA"/>
</dbReference>
<dbReference type="GO" id="GO:0051607">
    <property type="term" value="P:defense response to virus"/>
    <property type="evidence" value="ECO:0007669"/>
    <property type="project" value="UniProtKB-KW"/>
</dbReference>
<dbReference type="GO" id="GO:0003723">
    <property type="term" value="F:RNA binding"/>
    <property type="evidence" value="ECO:0007669"/>
    <property type="project" value="UniProtKB-KW"/>
</dbReference>
<feature type="active site" description="Proton acceptor" evidence="5">
    <location>
        <position position="29"/>
    </location>
</feature>
<dbReference type="STRING" id="226506.SAMN04488519_103289"/>
<name>A0A1I5E4V9_9BACT</name>
<dbReference type="RefSeq" id="WP_091651744.1">
    <property type="nucleotide sequence ID" value="NZ_FOVW01000003.1"/>
</dbReference>
<sequence>MRFKLTLERAGRQRFIPINYQYELSSAIYRVIERGNENFSAFLHDEGYRLGKRPFRLFTFSRVFLDKQRAHIHQGRIEHLGLRAELYVSFLIDRAAEEFIKGLFLGQEFFLGDPISGINYQVSKIEADGPVNFQRKMQYRCLSPILIKEKRREGGENYLDPTHPKYGEFLIQNLISKWAAQAVAGVEQNKISFQDFEYRFEPLGKIYKNGVLIKQMTPQECKLIGYSFEFILEAPEELHEIGYYSGFGHLNSQGFGCVEIKMNQS</sequence>
<keyword evidence="8" id="KW-1185">Reference proteome</keyword>
<protein>
    <recommendedName>
        <fullName evidence="4">CRISPR-associated endoribonuclease</fullName>
    </recommendedName>
</protein>
<dbReference type="AlphaFoldDB" id="A0A1I5E4V9"/>
<evidence type="ECO:0000313" key="8">
    <source>
        <dbReference type="Proteomes" id="UP000199564"/>
    </source>
</evidence>
<dbReference type="GO" id="GO:0016788">
    <property type="term" value="F:hydrolase activity, acting on ester bonds"/>
    <property type="evidence" value="ECO:0007669"/>
    <property type="project" value="InterPro"/>
</dbReference>
<dbReference type="PANTHER" id="PTHR36984">
    <property type="entry name" value="CRISPR-ASSOCIATED ENDORIBONUCLEASE CAS6 1"/>
    <property type="match status" value="1"/>
</dbReference>
<dbReference type="PIRSF" id="PIRSF005054">
    <property type="entry name" value="PF1131"/>
    <property type="match status" value="1"/>
</dbReference>
<dbReference type="InterPro" id="IPR010156">
    <property type="entry name" value="CRISPR-assoc_prot_Cas6"/>
</dbReference>
<evidence type="ECO:0000256" key="2">
    <source>
        <dbReference type="ARBA" id="ARBA00022884"/>
    </source>
</evidence>
<evidence type="ECO:0000313" key="7">
    <source>
        <dbReference type="EMBL" id="SFO06373.1"/>
    </source>
</evidence>
<keyword evidence="3" id="KW-0051">Antiviral defense</keyword>
<proteinExistence type="inferred from homology"/>
<dbReference type="CDD" id="cd21140">
    <property type="entry name" value="Cas6_I-like"/>
    <property type="match status" value="1"/>
</dbReference>
<organism evidence="7 8">
    <name type="scientific">Algoriphagus ornithinivorans</name>
    <dbReference type="NCBI Taxonomy" id="226506"/>
    <lineage>
        <taxon>Bacteria</taxon>
        <taxon>Pseudomonadati</taxon>
        <taxon>Bacteroidota</taxon>
        <taxon>Cytophagia</taxon>
        <taxon>Cytophagales</taxon>
        <taxon>Cyclobacteriaceae</taxon>
        <taxon>Algoriphagus</taxon>
    </lineage>
</organism>
<comment type="function">
    <text evidence="4">CRISPR (clustered regularly interspaced short palindromic repeat), is an adaptive immune system that provides protection against mobile genetic elements (viruses, transposable elements and conjugative plasmids). CRISPR clusters contain sequences complementary to antecedent mobile elements and target invading nucleic acids. CRISPR clusters are transcribed and processed into CRISPR RNA (crRNA).</text>
</comment>
<keyword evidence="2" id="KW-0694">RNA-binding</keyword>
<evidence type="ECO:0000259" key="6">
    <source>
        <dbReference type="Pfam" id="PF01881"/>
    </source>
</evidence>